<evidence type="ECO:0000313" key="3">
    <source>
        <dbReference type="Proteomes" id="UP000612362"/>
    </source>
</evidence>
<feature type="domain" description="SnoaL-like" evidence="1">
    <location>
        <begin position="9"/>
        <end position="84"/>
    </location>
</feature>
<dbReference type="Pfam" id="PF12680">
    <property type="entry name" value="SnoaL_2"/>
    <property type="match status" value="1"/>
</dbReference>
<evidence type="ECO:0000313" key="2">
    <source>
        <dbReference type="EMBL" id="GHO46888.1"/>
    </source>
</evidence>
<protein>
    <recommendedName>
        <fullName evidence="1">SnoaL-like domain-containing protein</fullName>
    </recommendedName>
</protein>
<proteinExistence type="predicted"/>
<dbReference type="EMBL" id="BNJF01000002">
    <property type="protein sequence ID" value="GHO46888.1"/>
    <property type="molecule type" value="Genomic_DNA"/>
</dbReference>
<organism evidence="2 3">
    <name type="scientific">Ktedonospora formicarum</name>
    <dbReference type="NCBI Taxonomy" id="2778364"/>
    <lineage>
        <taxon>Bacteria</taxon>
        <taxon>Bacillati</taxon>
        <taxon>Chloroflexota</taxon>
        <taxon>Ktedonobacteria</taxon>
        <taxon>Ktedonobacterales</taxon>
        <taxon>Ktedonobacteraceae</taxon>
        <taxon>Ktedonospora</taxon>
    </lineage>
</organism>
<comment type="caution">
    <text evidence="2">The sequence shown here is derived from an EMBL/GenBank/DDBJ whole genome shotgun (WGS) entry which is preliminary data.</text>
</comment>
<reference evidence="2" key="1">
    <citation type="submission" date="2020-10" db="EMBL/GenBank/DDBJ databases">
        <title>Taxonomic study of unclassified bacteria belonging to the class Ktedonobacteria.</title>
        <authorList>
            <person name="Yabe S."/>
            <person name="Wang C.M."/>
            <person name="Zheng Y."/>
            <person name="Sakai Y."/>
            <person name="Cavaletti L."/>
            <person name="Monciardini P."/>
            <person name="Donadio S."/>
        </authorList>
    </citation>
    <scope>NUCLEOTIDE SEQUENCE</scope>
    <source>
        <strain evidence="2">SOSP1-1</strain>
    </source>
</reference>
<dbReference type="InterPro" id="IPR032710">
    <property type="entry name" value="NTF2-like_dom_sf"/>
</dbReference>
<dbReference type="SUPFAM" id="SSF54427">
    <property type="entry name" value="NTF2-like"/>
    <property type="match status" value="1"/>
</dbReference>
<dbReference type="AlphaFoldDB" id="A0A8J3MUR9"/>
<accession>A0A8J3MUR9</accession>
<dbReference type="Proteomes" id="UP000612362">
    <property type="component" value="Unassembled WGS sequence"/>
</dbReference>
<name>A0A8J3MUR9_9CHLR</name>
<dbReference type="RefSeq" id="WP_220196232.1">
    <property type="nucleotide sequence ID" value="NZ_BNJF01000002.1"/>
</dbReference>
<dbReference type="Gene3D" id="3.10.450.50">
    <property type="match status" value="1"/>
</dbReference>
<keyword evidence="3" id="KW-1185">Reference proteome</keyword>
<gene>
    <name evidence="2" type="ORF">KSX_50510</name>
</gene>
<sequence>MSLTETSVITRYFEASARRDIDAVVASFSEEALVVDENHTYHGSQEIREWQEGVASIYEYTTQILDTKRLDEKSYLVIGRLTGNFPGGIADLQYRFVIHNDLIERLEIV</sequence>
<dbReference type="InterPro" id="IPR037401">
    <property type="entry name" value="SnoaL-like"/>
</dbReference>
<evidence type="ECO:0000259" key="1">
    <source>
        <dbReference type="Pfam" id="PF12680"/>
    </source>
</evidence>